<dbReference type="GO" id="GO:0008757">
    <property type="term" value="F:S-adenosylmethionine-dependent methyltransferase activity"/>
    <property type="evidence" value="ECO:0007669"/>
    <property type="project" value="InterPro"/>
</dbReference>
<protein>
    <submittedName>
        <fullName evidence="4">Methyltransferase domain-containing protein</fullName>
    </submittedName>
</protein>
<evidence type="ECO:0000313" key="5">
    <source>
        <dbReference type="Proteomes" id="UP000289411"/>
    </source>
</evidence>
<dbReference type="Gene3D" id="3.40.50.150">
    <property type="entry name" value="Vaccinia Virus protein VP39"/>
    <property type="match status" value="1"/>
</dbReference>
<name>A0A4Q2R9A9_9HYPH</name>
<keyword evidence="3" id="KW-0949">S-adenosyl-L-methionine</keyword>
<evidence type="ECO:0000313" key="4">
    <source>
        <dbReference type="EMBL" id="RYB02094.1"/>
    </source>
</evidence>
<evidence type="ECO:0000256" key="2">
    <source>
        <dbReference type="ARBA" id="ARBA00022679"/>
    </source>
</evidence>
<sequence>MRRDTLGPDHFEALYAARPDPWCLASSDYERAKYAATLAALPRHRYARGFEVGCAIGILTAELGRRCADLLAVEPVAAALAEARARNAGQPHIRFAGMFVPGQWPAEPFDLVVLSEVIDYLGADDVEALAGRVLATLAPGGDVVMVHWVGKKRGPPTGDEASDRFVAAAGPALRVLRQDRNPDYRLDVLRRV</sequence>
<reference evidence="4 5" key="2">
    <citation type="submission" date="2019-02" db="EMBL/GenBank/DDBJ databases">
        <title>'Lichenibacterium ramalinii' gen. nov. sp. nov., 'Lichenibacterium minor' gen. nov. sp. nov.</title>
        <authorList>
            <person name="Pankratov T."/>
        </authorList>
    </citation>
    <scope>NUCLEOTIDE SEQUENCE [LARGE SCALE GENOMIC DNA]</scope>
    <source>
        <strain evidence="4 5">RmlP001</strain>
    </source>
</reference>
<dbReference type="EMBL" id="QYBC01000023">
    <property type="protein sequence ID" value="RYB02094.1"/>
    <property type="molecule type" value="Genomic_DNA"/>
</dbReference>
<dbReference type="InterPro" id="IPR008715">
    <property type="entry name" value="SAM-MeTfrase_NodS-like"/>
</dbReference>
<dbReference type="AlphaFoldDB" id="A0A4Q2R9A9"/>
<evidence type="ECO:0000256" key="3">
    <source>
        <dbReference type="ARBA" id="ARBA00022691"/>
    </source>
</evidence>
<dbReference type="PANTHER" id="PTHR43464:SF19">
    <property type="entry name" value="UBIQUINONE BIOSYNTHESIS O-METHYLTRANSFERASE, MITOCHONDRIAL"/>
    <property type="match status" value="1"/>
</dbReference>
<dbReference type="Pfam" id="PF05401">
    <property type="entry name" value="NodS"/>
    <property type="match status" value="1"/>
</dbReference>
<gene>
    <name evidence="4" type="ORF">D3272_22465</name>
</gene>
<keyword evidence="5" id="KW-1185">Reference proteome</keyword>
<keyword evidence="1 4" id="KW-0489">Methyltransferase</keyword>
<dbReference type="PANTHER" id="PTHR43464">
    <property type="entry name" value="METHYLTRANSFERASE"/>
    <property type="match status" value="1"/>
</dbReference>
<dbReference type="InterPro" id="IPR029063">
    <property type="entry name" value="SAM-dependent_MTases_sf"/>
</dbReference>
<reference evidence="4 5" key="1">
    <citation type="submission" date="2018-09" db="EMBL/GenBank/DDBJ databases">
        <authorList>
            <person name="Grouzdev D.S."/>
            <person name="Krutkina M.S."/>
        </authorList>
    </citation>
    <scope>NUCLEOTIDE SEQUENCE [LARGE SCALE GENOMIC DNA]</scope>
    <source>
        <strain evidence="4 5">RmlP001</strain>
    </source>
</reference>
<dbReference type="GO" id="GO:0009312">
    <property type="term" value="P:oligosaccharide biosynthetic process"/>
    <property type="evidence" value="ECO:0007669"/>
    <property type="project" value="InterPro"/>
</dbReference>
<dbReference type="OrthoDB" id="116799at2"/>
<dbReference type="GO" id="GO:0032259">
    <property type="term" value="P:methylation"/>
    <property type="evidence" value="ECO:0007669"/>
    <property type="project" value="UniProtKB-KW"/>
</dbReference>
<proteinExistence type="predicted"/>
<dbReference type="CDD" id="cd02440">
    <property type="entry name" value="AdoMet_MTases"/>
    <property type="match status" value="1"/>
</dbReference>
<accession>A0A4Q2R9A9</accession>
<dbReference type="Proteomes" id="UP000289411">
    <property type="component" value="Unassembled WGS sequence"/>
</dbReference>
<dbReference type="SUPFAM" id="SSF53335">
    <property type="entry name" value="S-adenosyl-L-methionine-dependent methyltransferases"/>
    <property type="match status" value="1"/>
</dbReference>
<keyword evidence="2 4" id="KW-0808">Transferase</keyword>
<comment type="caution">
    <text evidence="4">The sequence shown here is derived from an EMBL/GenBank/DDBJ whole genome shotgun (WGS) entry which is preliminary data.</text>
</comment>
<dbReference type="RefSeq" id="WP_129221461.1">
    <property type="nucleotide sequence ID" value="NZ_QYBC01000023.1"/>
</dbReference>
<evidence type="ECO:0000256" key="1">
    <source>
        <dbReference type="ARBA" id="ARBA00022603"/>
    </source>
</evidence>
<organism evidence="4 5">
    <name type="scientific">Lichenibacterium ramalinae</name>
    <dbReference type="NCBI Taxonomy" id="2316527"/>
    <lineage>
        <taxon>Bacteria</taxon>
        <taxon>Pseudomonadati</taxon>
        <taxon>Pseudomonadota</taxon>
        <taxon>Alphaproteobacteria</taxon>
        <taxon>Hyphomicrobiales</taxon>
        <taxon>Lichenihabitantaceae</taxon>
        <taxon>Lichenibacterium</taxon>
    </lineage>
</organism>